<feature type="non-terminal residue" evidence="1">
    <location>
        <position position="144"/>
    </location>
</feature>
<reference evidence="1" key="1">
    <citation type="submission" date="2023-03" db="EMBL/GenBank/DDBJ databases">
        <title>Massive genome expansion in bonnet fungi (Mycena s.s.) driven by repeated elements and novel gene families across ecological guilds.</title>
        <authorList>
            <consortium name="Lawrence Berkeley National Laboratory"/>
            <person name="Harder C.B."/>
            <person name="Miyauchi S."/>
            <person name="Viragh M."/>
            <person name="Kuo A."/>
            <person name="Thoen E."/>
            <person name="Andreopoulos B."/>
            <person name="Lu D."/>
            <person name="Skrede I."/>
            <person name="Drula E."/>
            <person name="Henrissat B."/>
            <person name="Morin E."/>
            <person name="Kohler A."/>
            <person name="Barry K."/>
            <person name="LaButti K."/>
            <person name="Morin E."/>
            <person name="Salamov A."/>
            <person name="Lipzen A."/>
            <person name="Mereny Z."/>
            <person name="Hegedus B."/>
            <person name="Baldrian P."/>
            <person name="Stursova M."/>
            <person name="Weitz H."/>
            <person name="Taylor A."/>
            <person name="Grigoriev I.V."/>
            <person name="Nagy L.G."/>
            <person name="Martin F."/>
            <person name="Kauserud H."/>
        </authorList>
    </citation>
    <scope>NUCLEOTIDE SEQUENCE</scope>
    <source>
        <strain evidence="1">9144</strain>
    </source>
</reference>
<feature type="non-terminal residue" evidence="1">
    <location>
        <position position="1"/>
    </location>
</feature>
<proteinExistence type="predicted"/>
<evidence type="ECO:0000313" key="1">
    <source>
        <dbReference type="EMBL" id="KAJ7215979.1"/>
    </source>
</evidence>
<sequence length="144" mass="16334">IVHPFWEHLPYTNIFISITSDVLHQLYQGVIKHLIAWLKECLGEAELDARCRRLPPNHNIRLFMKGICHLNRVTGREHDQFSRFLLGIIIDIKLPSGLPPVRLVGAVRGIHDFTYSGAVPHAHHRNSGRTRGLPACAFTATQAY</sequence>
<name>A0AAD6VKV9_9AGAR</name>
<organism evidence="1 2">
    <name type="scientific">Mycena pura</name>
    <dbReference type="NCBI Taxonomy" id="153505"/>
    <lineage>
        <taxon>Eukaryota</taxon>
        <taxon>Fungi</taxon>
        <taxon>Dikarya</taxon>
        <taxon>Basidiomycota</taxon>
        <taxon>Agaricomycotina</taxon>
        <taxon>Agaricomycetes</taxon>
        <taxon>Agaricomycetidae</taxon>
        <taxon>Agaricales</taxon>
        <taxon>Marasmiineae</taxon>
        <taxon>Mycenaceae</taxon>
        <taxon>Mycena</taxon>
    </lineage>
</organism>
<accession>A0AAD6VKV9</accession>
<evidence type="ECO:0000313" key="2">
    <source>
        <dbReference type="Proteomes" id="UP001219525"/>
    </source>
</evidence>
<dbReference type="EMBL" id="JARJCW010000016">
    <property type="protein sequence ID" value="KAJ7215979.1"/>
    <property type="molecule type" value="Genomic_DNA"/>
</dbReference>
<dbReference type="InterPro" id="IPR041078">
    <property type="entry name" value="Plavaka"/>
</dbReference>
<dbReference type="Pfam" id="PF18759">
    <property type="entry name" value="Plavaka"/>
    <property type="match status" value="1"/>
</dbReference>
<protein>
    <submittedName>
        <fullName evidence="1">Uncharacterized protein</fullName>
    </submittedName>
</protein>
<comment type="caution">
    <text evidence="1">The sequence shown here is derived from an EMBL/GenBank/DDBJ whole genome shotgun (WGS) entry which is preliminary data.</text>
</comment>
<gene>
    <name evidence="1" type="ORF">GGX14DRAFT_607041</name>
</gene>
<dbReference type="Proteomes" id="UP001219525">
    <property type="component" value="Unassembled WGS sequence"/>
</dbReference>
<keyword evidence="2" id="KW-1185">Reference proteome</keyword>
<dbReference type="AlphaFoldDB" id="A0AAD6VKV9"/>